<comment type="caution">
    <text evidence="1">The sequence shown here is derived from an EMBL/GenBank/DDBJ whole genome shotgun (WGS) entry which is preliminary data.</text>
</comment>
<name>J9EQ45_WUCBA</name>
<protein>
    <submittedName>
        <fullName evidence="1">Uncharacterized protein</fullName>
    </submittedName>
</protein>
<dbReference type="Proteomes" id="UP000004810">
    <property type="component" value="Unassembled WGS sequence"/>
</dbReference>
<dbReference type="AlphaFoldDB" id="J9EQ45"/>
<evidence type="ECO:0000313" key="1">
    <source>
        <dbReference type="EMBL" id="EJW77409.1"/>
    </source>
</evidence>
<evidence type="ECO:0000313" key="2">
    <source>
        <dbReference type="Proteomes" id="UP000004810"/>
    </source>
</evidence>
<gene>
    <name evidence="1" type="ORF">WUBG_11681</name>
</gene>
<accession>J9EQ45</accession>
<dbReference type="EMBL" id="ADBV01007803">
    <property type="protein sequence ID" value="EJW77409.1"/>
    <property type="molecule type" value="Genomic_DNA"/>
</dbReference>
<sequence length="145" mass="17104">MYTIPIRLVSDIVTVLLPVDRGSKIIGYAFIFRYNISSSESAGYGELRDFNPVLEKHSNGMSVKENNINILEDIGRNYLIKIRKKRKLRSWRKEVQAGRIHITDMNVQKCHHNYFCTTREWSFETEFLPLEKPLLLEFVIRRKSL</sequence>
<proteinExistence type="predicted"/>
<organism evidence="1 2">
    <name type="scientific">Wuchereria bancrofti</name>
    <dbReference type="NCBI Taxonomy" id="6293"/>
    <lineage>
        <taxon>Eukaryota</taxon>
        <taxon>Metazoa</taxon>
        <taxon>Ecdysozoa</taxon>
        <taxon>Nematoda</taxon>
        <taxon>Chromadorea</taxon>
        <taxon>Rhabditida</taxon>
        <taxon>Spirurina</taxon>
        <taxon>Spiruromorpha</taxon>
        <taxon>Filarioidea</taxon>
        <taxon>Onchocercidae</taxon>
        <taxon>Wuchereria</taxon>
    </lineage>
</organism>
<reference evidence="2" key="1">
    <citation type="submission" date="2012-08" db="EMBL/GenBank/DDBJ databases">
        <title>The Genome Sequence of Wuchereria bancrofti.</title>
        <authorList>
            <person name="Nutman T.B."/>
            <person name="Fink D.L."/>
            <person name="Russ C."/>
            <person name="Young S."/>
            <person name="Zeng Q."/>
            <person name="Koehrsen M."/>
            <person name="Alvarado L."/>
            <person name="Berlin A."/>
            <person name="Chapman S.B."/>
            <person name="Chen Z."/>
            <person name="Freedman E."/>
            <person name="Gellesch M."/>
            <person name="Goldberg J."/>
            <person name="Griggs A."/>
            <person name="Gujja S."/>
            <person name="Heilman E.R."/>
            <person name="Heiman D."/>
            <person name="Hepburn T."/>
            <person name="Howarth C."/>
            <person name="Jen D."/>
            <person name="Larson L."/>
            <person name="Lewis B."/>
            <person name="Mehta T."/>
            <person name="Park D."/>
            <person name="Pearson M."/>
            <person name="Roberts A."/>
            <person name="Saif S."/>
            <person name="Shea T."/>
            <person name="Shenoy N."/>
            <person name="Sisk P."/>
            <person name="Stolte C."/>
            <person name="Sykes S."/>
            <person name="Walk T."/>
            <person name="White J."/>
            <person name="Yandava C."/>
            <person name="Haas B."/>
            <person name="Henn M.R."/>
            <person name="Nusbaum C."/>
            <person name="Birren B."/>
        </authorList>
    </citation>
    <scope>NUCLEOTIDE SEQUENCE [LARGE SCALE GENOMIC DNA]</scope>
    <source>
        <strain evidence="2">NA</strain>
    </source>
</reference>